<dbReference type="RefSeq" id="XP_003019954.1">
    <property type="nucleotide sequence ID" value="XM_003019908.1"/>
</dbReference>
<organism evidence="2 3">
    <name type="scientific">Trichophyton verrucosum (strain HKI 0517)</name>
    <dbReference type="NCBI Taxonomy" id="663202"/>
    <lineage>
        <taxon>Eukaryota</taxon>
        <taxon>Fungi</taxon>
        <taxon>Dikarya</taxon>
        <taxon>Ascomycota</taxon>
        <taxon>Pezizomycotina</taxon>
        <taxon>Eurotiomycetes</taxon>
        <taxon>Eurotiomycetidae</taxon>
        <taxon>Onygenales</taxon>
        <taxon>Arthrodermataceae</taxon>
        <taxon>Trichophyton</taxon>
    </lineage>
</organism>
<dbReference type="GeneID" id="9584706"/>
<dbReference type="Proteomes" id="UP000008383">
    <property type="component" value="Unassembled WGS sequence"/>
</dbReference>
<name>D4DFP9_TRIVH</name>
<protein>
    <submittedName>
        <fullName evidence="2">Uncharacterized protein</fullName>
    </submittedName>
</protein>
<evidence type="ECO:0000313" key="2">
    <source>
        <dbReference type="EMBL" id="EFE39330.1"/>
    </source>
</evidence>
<keyword evidence="3" id="KW-1185">Reference proteome</keyword>
<dbReference type="AlphaFoldDB" id="D4DFP9"/>
<dbReference type="KEGG" id="tve:TRV_06000"/>
<reference evidence="3" key="1">
    <citation type="journal article" date="2011" name="Genome Biol.">
        <title>Comparative and functional genomics provide insights into the pathogenicity of dermatophytic fungi.</title>
        <authorList>
            <person name="Burmester A."/>
            <person name="Shelest E."/>
            <person name="Gloeckner G."/>
            <person name="Heddergott C."/>
            <person name="Schindler S."/>
            <person name="Staib P."/>
            <person name="Heidel A."/>
            <person name="Felder M."/>
            <person name="Petzold A."/>
            <person name="Szafranski K."/>
            <person name="Feuermann M."/>
            <person name="Pedruzzi I."/>
            <person name="Priebe S."/>
            <person name="Groth M."/>
            <person name="Winkler R."/>
            <person name="Li W."/>
            <person name="Kniemeyer O."/>
            <person name="Schroeckh V."/>
            <person name="Hertweck C."/>
            <person name="Hube B."/>
            <person name="White T.C."/>
            <person name="Platzer M."/>
            <person name="Guthke R."/>
            <person name="Heitman J."/>
            <person name="Woestemeyer J."/>
            <person name="Zipfel P.F."/>
            <person name="Monod M."/>
            <person name="Brakhage A.A."/>
        </authorList>
    </citation>
    <scope>NUCLEOTIDE SEQUENCE [LARGE SCALE GENOMIC DNA]</scope>
    <source>
        <strain evidence="3">HKI 0517</strain>
    </source>
</reference>
<proteinExistence type="predicted"/>
<dbReference type="HOGENOM" id="CLU_2470696_0_0_1"/>
<feature type="compositionally biased region" description="Basic and acidic residues" evidence="1">
    <location>
        <begin position="1"/>
        <end position="18"/>
    </location>
</feature>
<evidence type="ECO:0000256" key="1">
    <source>
        <dbReference type="SAM" id="MobiDB-lite"/>
    </source>
</evidence>
<evidence type="ECO:0000313" key="3">
    <source>
        <dbReference type="Proteomes" id="UP000008383"/>
    </source>
</evidence>
<comment type="caution">
    <text evidence="2">The sequence shown here is derived from an EMBL/GenBank/DDBJ whole genome shotgun (WGS) entry which is preliminary data.</text>
</comment>
<accession>D4DFP9</accession>
<dbReference type="EMBL" id="ACYE01000340">
    <property type="protein sequence ID" value="EFE39330.1"/>
    <property type="molecule type" value="Genomic_DNA"/>
</dbReference>
<feature type="region of interest" description="Disordered" evidence="1">
    <location>
        <begin position="1"/>
        <end position="22"/>
    </location>
</feature>
<gene>
    <name evidence="2" type="ORF">TRV_06000</name>
</gene>
<sequence>MNLTKEEEERKKEREGGRKGKGQKNLATLYRICLSLRVIILELSWWPSIKTEVDDVFQYSAKYQGPVIVERNSEFQREYCNTILSPAE</sequence>